<evidence type="ECO:0000256" key="1">
    <source>
        <dbReference type="ARBA" id="ARBA00022679"/>
    </source>
</evidence>
<dbReference type="GO" id="GO:0005737">
    <property type="term" value="C:cytoplasm"/>
    <property type="evidence" value="ECO:0007669"/>
    <property type="project" value="TreeGrafter"/>
</dbReference>
<dbReference type="EC" id="2.3.1.-" evidence="5"/>
<keyword evidence="2 5" id="KW-0012">Acyltransferase</keyword>
<feature type="domain" description="N-acetyltransferase" evidence="4">
    <location>
        <begin position="40"/>
        <end position="199"/>
    </location>
</feature>
<dbReference type="Pfam" id="PF00583">
    <property type="entry name" value="Acetyltransf_1"/>
    <property type="match status" value="1"/>
</dbReference>
<keyword evidence="6" id="KW-1185">Reference proteome</keyword>
<organism evidence="5 6">
    <name type="scientific">Monoraphidium neglectum</name>
    <dbReference type="NCBI Taxonomy" id="145388"/>
    <lineage>
        <taxon>Eukaryota</taxon>
        <taxon>Viridiplantae</taxon>
        <taxon>Chlorophyta</taxon>
        <taxon>core chlorophytes</taxon>
        <taxon>Chlorophyceae</taxon>
        <taxon>CS clade</taxon>
        <taxon>Sphaeropleales</taxon>
        <taxon>Selenastraceae</taxon>
        <taxon>Monoraphidium</taxon>
    </lineage>
</organism>
<sequence>MRTDGISVGKAAWVERGPGGVPPAPGITKTDDDFQQLGVEFLSSADGIDLSELNELFEKASGGGCRGGHQRGPARAPSDVGFPRREPARLRVALENTHRIVWVRSSKQSRVARLGQLLGFARATSDGVFSATIWDVAVAPAWQRSGLGRAMMERLTAGLVEDGIPTITLYAEPKVVGMYRKLGFRSDVDGIKGMAFQRKGGPKDQLQRAPASRR</sequence>
<dbReference type="Proteomes" id="UP000054498">
    <property type="component" value="Unassembled WGS sequence"/>
</dbReference>
<reference evidence="5 6" key="1">
    <citation type="journal article" date="2013" name="BMC Genomics">
        <title>Reconstruction of the lipid metabolism for the microalga Monoraphidium neglectum from its genome sequence reveals characteristics suitable for biofuel production.</title>
        <authorList>
            <person name="Bogen C."/>
            <person name="Al-Dilaimi A."/>
            <person name="Albersmeier A."/>
            <person name="Wichmann J."/>
            <person name="Grundmann M."/>
            <person name="Rupp O."/>
            <person name="Lauersen K.J."/>
            <person name="Blifernez-Klassen O."/>
            <person name="Kalinowski J."/>
            <person name="Goesmann A."/>
            <person name="Mussgnug J.H."/>
            <person name="Kruse O."/>
        </authorList>
    </citation>
    <scope>NUCLEOTIDE SEQUENCE [LARGE SCALE GENOMIC DNA]</scope>
    <source>
        <strain evidence="5 6">SAG 48.87</strain>
    </source>
</reference>
<evidence type="ECO:0000256" key="3">
    <source>
        <dbReference type="SAM" id="MobiDB-lite"/>
    </source>
</evidence>
<dbReference type="STRING" id="145388.A0A0D2MIJ3"/>
<evidence type="ECO:0000313" key="5">
    <source>
        <dbReference type="EMBL" id="KIZ00482.1"/>
    </source>
</evidence>
<proteinExistence type="predicted"/>
<evidence type="ECO:0000313" key="6">
    <source>
        <dbReference type="Proteomes" id="UP000054498"/>
    </source>
</evidence>
<dbReference type="RefSeq" id="XP_013899501.1">
    <property type="nucleotide sequence ID" value="XM_014044047.1"/>
</dbReference>
<evidence type="ECO:0000256" key="2">
    <source>
        <dbReference type="ARBA" id="ARBA00023315"/>
    </source>
</evidence>
<evidence type="ECO:0000259" key="4">
    <source>
        <dbReference type="PROSITE" id="PS51186"/>
    </source>
</evidence>
<dbReference type="CDD" id="cd04301">
    <property type="entry name" value="NAT_SF"/>
    <property type="match status" value="1"/>
</dbReference>
<dbReference type="EMBL" id="KK101544">
    <property type="protein sequence ID" value="KIZ00482.1"/>
    <property type="molecule type" value="Genomic_DNA"/>
</dbReference>
<feature type="region of interest" description="Disordered" evidence="3">
    <location>
        <begin position="61"/>
        <end position="82"/>
    </location>
</feature>
<protein>
    <submittedName>
        <fullName evidence="5">Putative acetyltransferase NSI</fullName>
        <ecNumber evidence="5">2.3.1.-</ecNumber>
    </submittedName>
</protein>
<keyword evidence="1 5" id="KW-0808">Transferase</keyword>
<dbReference type="KEGG" id="mng:MNEG_7477"/>
<dbReference type="PANTHER" id="PTHR43626:SF4">
    <property type="entry name" value="GCN5-RELATED N-ACETYLTRANSFERASE 2, CHLOROPLASTIC"/>
    <property type="match status" value="1"/>
</dbReference>
<feature type="region of interest" description="Disordered" evidence="3">
    <location>
        <begin position="1"/>
        <end position="26"/>
    </location>
</feature>
<dbReference type="OrthoDB" id="2744543at2759"/>
<dbReference type="InterPro" id="IPR016181">
    <property type="entry name" value="Acyl_CoA_acyltransferase"/>
</dbReference>
<dbReference type="InterPro" id="IPR045039">
    <property type="entry name" value="NSI-like"/>
</dbReference>
<gene>
    <name evidence="5" type="ORF">MNEG_7477</name>
</gene>
<dbReference type="AlphaFoldDB" id="A0A0D2MIJ3"/>
<dbReference type="PANTHER" id="PTHR43626">
    <property type="entry name" value="ACYL-COA N-ACYLTRANSFERASE"/>
    <property type="match status" value="1"/>
</dbReference>
<dbReference type="GO" id="GO:0008080">
    <property type="term" value="F:N-acetyltransferase activity"/>
    <property type="evidence" value="ECO:0007669"/>
    <property type="project" value="InterPro"/>
</dbReference>
<dbReference type="PROSITE" id="PS51186">
    <property type="entry name" value="GNAT"/>
    <property type="match status" value="1"/>
</dbReference>
<dbReference type="SUPFAM" id="SSF55729">
    <property type="entry name" value="Acyl-CoA N-acyltransferases (Nat)"/>
    <property type="match status" value="1"/>
</dbReference>
<accession>A0A0D2MIJ3</accession>
<dbReference type="InterPro" id="IPR000182">
    <property type="entry name" value="GNAT_dom"/>
</dbReference>
<dbReference type="GeneID" id="25740353"/>
<dbReference type="Gene3D" id="3.40.630.30">
    <property type="match status" value="1"/>
</dbReference>
<name>A0A0D2MIJ3_9CHLO</name>